<dbReference type="SUPFAM" id="SSF55073">
    <property type="entry name" value="Nucleotide cyclase"/>
    <property type="match status" value="1"/>
</dbReference>
<feature type="domain" description="GGDEF" evidence="4">
    <location>
        <begin position="351"/>
        <end position="484"/>
    </location>
</feature>
<dbReference type="SMART" id="SM00052">
    <property type="entry name" value="EAL"/>
    <property type="match status" value="1"/>
</dbReference>
<dbReference type="PANTHER" id="PTHR44757:SF2">
    <property type="entry name" value="BIOFILM ARCHITECTURE MAINTENANCE PROTEIN MBAA"/>
    <property type="match status" value="1"/>
</dbReference>
<dbReference type="PROSITE" id="PS50885">
    <property type="entry name" value="HAMP"/>
    <property type="match status" value="1"/>
</dbReference>
<dbReference type="InterPro" id="IPR043128">
    <property type="entry name" value="Rev_trsase/Diguanyl_cyclase"/>
</dbReference>
<proteinExistence type="predicted"/>
<dbReference type="GO" id="GO:0003824">
    <property type="term" value="F:catalytic activity"/>
    <property type="evidence" value="ECO:0007669"/>
    <property type="project" value="UniProtKB-ARBA"/>
</dbReference>
<dbReference type="SUPFAM" id="SSF141868">
    <property type="entry name" value="EAL domain-like"/>
    <property type="match status" value="1"/>
</dbReference>
<dbReference type="Pfam" id="PF00563">
    <property type="entry name" value="EAL"/>
    <property type="match status" value="1"/>
</dbReference>
<dbReference type="AlphaFoldDB" id="A0A0N0XKL8"/>
<organism evidence="5 6">
    <name type="scientific">Amantichitinum ursilacus</name>
    <dbReference type="NCBI Taxonomy" id="857265"/>
    <lineage>
        <taxon>Bacteria</taxon>
        <taxon>Pseudomonadati</taxon>
        <taxon>Pseudomonadota</taxon>
        <taxon>Betaproteobacteria</taxon>
        <taxon>Neisseriales</taxon>
        <taxon>Chitinibacteraceae</taxon>
        <taxon>Amantichitinum</taxon>
    </lineage>
</organism>
<dbReference type="InterPro" id="IPR029787">
    <property type="entry name" value="Nucleotide_cyclase"/>
</dbReference>
<dbReference type="PANTHER" id="PTHR44757">
    <property type="entry name" value="DIGUANYLATE CYCLASE DGCP"/>
    <property type="match status" value="1"/>
</dbReference>
<reference evidence="5 6" key="1">
    <citation type="submission" date="2015-07" db="EMBL/GenBank/DDBJ databases">
        <title>Draft genome sequence of the Amantichitinum ursilacus IGB-41, a new chitin-degrading bacterium.</title>
        <authorList>
            <person name="Kirstahler P."/>
            <person name="Guenther M."/>
            <person name="Grumaz C."/>
            <person name="Rupp S."/>
            <person name="Zibek S."/>
            <person name="Sohn K."/>
        </authorList>
    </citation>
    <scope>NUCLEOTIDE SEQUENCE [LARGE SCALE GENOMIC DNA]</scope>
    <source>
        <strain evidence="5 6">IGB-41</strain>
    </source>
</reference>
<dbReference type="GO" id="GO:0016020">
    <property type="term" value="C:membrane"/>
    <property type="evidence" value="ECO:0007669"/>
    <property type="project" value="InterPro"/>
</dbReference>
<keyword evidence="1" id="KW-0812">Transmembrane</keyword>
<dbReference type="FunFam" id="3.30.70.270:FF:000001">
    <property type="entry name" value="Diguanylate cyclase domain protein"/>
    <property type="match status" value="1"/>
</dbReference>
<dbReference type="Gene3D" id="3.30.70.270">
    <property type="match status" value="1"/>
</dbReference>
<name>A0A0N0XKL8_9NEIS</name>
<feature type="domain" description="EAL" evidence="2">
    <location>
        <begin position="493"/>
        <end position="747"/>
    </location>
</feature>
<dbReference type="SMART" id="SM00267">
    <property type="entry name" value="GGDEF"/>
    <property type="match status" value="1"/>
</dbReference>
<keyword evidence="1" id="KW-1133">Transmembrane helix</keyword>
<dbReference type="SMART" id="SM00304">
    <property type="entry name" value="HAMP"/>
    <property type="match status" value="1"/>
</dbReference>
<dbReference type="GO" id="GO:0007165">
    <property type="term" value="P:signal transduction"/>
    <property type="evidence" value="ECO:0007669"/>
    <property type="project" value="InterPro"/>
</dbReference>
<dbReference type="Proteomes" id="UP000037939">
    <property type="component" value="Unassembled WGS sequence"/>
</dbReference>
<dbReference type="InterPro" id="IPR003660">
    <property type="entry name" value="HAMP_dom"/>
</dbReference>
<gene>
    <name evidence="5" type="primary">cph2_3</name>
    <name evidence="5" type="ORF">WG78_09735</name>
</gene>
<dbReference type="InterPro" id="IPR001633">
    <property type="entry name" value="EAL_dom"/>
</dbReference>
<dbReference type="InterPro" id="IPR035919">
    <property type="entry name" value="EAL_sf"/>
</dbReference>
<dbReference type="Pfam" id="PF00672">
    <property type="entry name" value="HAMP"/>
    <property type="match status" value="1"/>
</dbReference>
<evidence type="ECO:0000259" key="4">
    <source>
        <dbReference type="PROSITE" id="PS50887"/>
    </source>
</evidence>
<evidence type="ECO:0000259" key="2">
    <source>
        <dbReference type="PROSITE" id="PS50883"/>
    </source>
</evidence>
<dbReference type="InterPro" id="IPR000160">
    <property type="entry name" value="GGDEF_dom"/>
</dbReference>
<evidence type="ECO:0000256" key="1">
    <source>
        <dbReference type="SAM" id="Phobius"/>
    </source>
</evidence>
<dbReference type="PROSITE" id="PS50883">
    <property type="entry name" value="EAL"/>
    <property type="match status" value="1"/>
</dbReference>
<comment type="caution">
    <text evidence="5">The sequence shown here is derived from an EMBL/GenBank/DDBJ whole genome shotgun (WGS) entry which is preliminary data.</text>
</comment>
<dbReference type="PROSITE" id="PS50887">
    <property type="entry name" value="GGDEF"/>
    <property type="match status" value="1"/>
</dbReference>
<evidence type="ECO:0000313" key="5">
    <source>
        <dbReference type="EMBL" id="KPC53361.1"/>
    </source>
</evidence>
<dbReference type="Pfam" id="PF00990">
    <property type="entry name" value="GGDEF"/>
    <property type="match status" value="1"/>
</dbReference>
<dbReference type="STRING" id="857265.WG78_09735"/>
<sequence length="750" mass="82568">MLRMRQLWPRKVGTKLLAVMLVGLGLSLSLALLAIWMVSRDATASSRALAIHAAENMALQVTAQMGEHDFLDPLPPFARYNIQRTLDYANRIKGRDAEIFDSNLKIVADTDHADLGRHEPEEWRGVLTAMLHDRQPRFFAEAARDDQPFHLQVAVPLQNQSGDLVGGVILEYTDLAEELAASARHSILVLLATSLIALLLMLYLAATTVRPIARAVRRLHGATRALATGKPVRPVGVQGSDELSELSRAFDEMSEQLSASRSAIETEVIERRAAQTALQDANTQLEHRVAERTASLESINRQLEDELAHGKEMERQLEQLARFDSLTGLPNRAMFLTCLDLAIKRADRSKSMVALMFIDLDRFKSINDSMGHRIGDQVLQQAAQRLSGCLREADVVSRIGGDEFTVILEDIADTDAARAVAAKIVAAFVTPVVIDEKELFLSSSVGIALYPRDSTDPGMLMTQADFAMYEAKANGRNQYALHSEQMASVVLQRLALENALHHAIERNELSLHYQLRISASDHLPTGTEALLRWQHPEMGQIAPGDFIPVAEHSGMILDIGEWALRRACEQHTEWREAGLAPGIMAVNISAVQFKQGDFVERVLRIVSETRMVAGQLELELTESMLADNPENAAAVMQQLRNHGIGLAIDDFGTGYSSLSYLKRFPASRIKIDRSFVHDIDLNQEDAAIAAAIVALARNLNIDVTAEGVETGAQLAHLAPLACADYQGFYFARPLPADEVRAALLPHTAAV</sequence>
<keyword evidence="6" id="KW-1185">Reference proteome</keyword>
<dbReference type="EMBL" id="LAQT01000007">
    <property type="protein sequence ID" value="KPC53361.1"/>
    <property type="molecule type" value="Genomic_DNA"/>
</dbReference>
<dbReference type="Gene3D" id="6.10.340.10">
    <property type="match status" value="1"/>
</dbReference>
<keyword evidence="1" id="KW-0472">Membrane</keyword>
<evidence type="ECO:0000313" key="6">
    <source>
        <dbReference type="Proteomes" id="UP000037939"/>
    </source>
</evidence>
<feature type="transmembrane region" description="Helical" evidence="1">
    <location>
        <begin position="187"/>
        <end position="209"/>
    </location>
</feature>
<dbReference type="CDD" id="cd06225">
    <property type="entry name" value="HAMP"/>
    <property type="match status" value="1"/>
</dbReference>
<dbReference type="Gene3D" id="3.20.20.450">
    <property type="entry name" value="EAL domain"/>
    <property type="match status" value="1"/>
</dbReference>
<protein>
    <submittedName>
        <fullName evidence="5">Phytochrome-like protein cph2</fullName>
    </submittedName>
</protein>
<evidence type="ECO:0000259" key="3">
    <source>
        <dbReference type="PROSITE" id="PS50885"/>
    </source>
</evidence>
<dbReference type="NCBIfam" id="TIGR00254">
    <property type="entry name" value="GGDEF"/>
    <property type="match status" value="1"/>
</dbReference>
<dbReference type="SUPFAM" id="SSF158472">
    <property type="entry name" value="HAMP domain-like"/>
    <property type="match status" value="1"/>
</dbReference>
<dbReference type="CDD" id="cd01949">
    <property type="entry name" value="GGDEF"/>
    <property type="match status" value="1"/>
</dbReference>
<dbReference type="OrthoDB" id="8552299at2"/>
<accession>A0A0N0XKL8</accession>
<feature type="domain" description="HAMP" evidence="3">
    <location>
        <begin position="210"/>
        <end position="262"/>
    </location>
</feature>
<dbReference type="CDD" id="cd01948">
    <property type="entry name" value="EAL"/>
    <property type="match status" value="1"/>
</dbReference>
<dbReference type="InterPro" id="IPR052155">
    <property type="entry name" value="Biofilm_reg_signaling"/>
</dbReference>